<dbReference type="FunFam" id="1.25.40.470:FF:000002">
    <property type="entry name" value="Coatomer subunit alpha"/>
    <property type="match status" value="1"/>
</dbReference>
<dbReference type="InterPro" id="IPR016391">
    <property type="entry name" value="Coatomer_asu"/>
</dbReference>
<dbReference type="EMBL" id="JARJCW010000026">
    <property type="protein sequence ID" value="KAJ7211363.1"/>
    <property type="molecule type" value="Genomic_DNA"/>
</dbReference>
<keyword evidence="9 12" id="KW-0333">Golgi apparatus</keyword>
<dbReference type="Gene3D" id="1.25.40.470">
    <property type="match status" value="1"/>
</dbReference>
<evidence type="ECO:0000256" key="8">
    <source>
        <dbReference type="ARBA" id="ARBA00022927"/>
    </source>
</evidence>
<evidence type="ECO:0000256" key="10">
    <source>
        <dbReference type="ARBA" id="ARBA00023136"/>
    </source>
</evidence>
<feature type="compositionally biased region" description="Acidic residues" evidence="14">
    <location>
        <begin position="883"/>
        <end position="896"/>
    </location>
</feature>
<feature type="repeat" description="WD" evidence="13">
    <location>
        <begin position="94"/>
        <end position="135"/>
    </location>
</feature>
<dbReference type="AlphaFoldDB" id="A0AAD6YCD7"/>
<feature type="domain" description="Coatomer alpha subunit C-terminal" evidence="16">
    <location>
        <begin position="854"/>
        <end position="1205"/>
    </location>
</feature>
<dbReference type="InterPro" id="IPR006692">
    <property type="entry name" value="Beta-prop_COPA/B_2nd"/>
</dbReference>
<evidence type="ECO:0000256" key="5">
    <source>
        <dbReference type="ARBA" id="ARBA00022574"/>
    </source>
</evidence>
<evidence type="ECO:0000256" key="3">
    <source>
        <dbReference type="ARBA" id="ARBA00022448"/>
    </source>
</evidence>
<keyword evidence="3 12" id="KW-0813">Transport</keyword>
<dbReference type="GO" id="GO:0005198">
    <property type="term" value="F:structural molecule activity"/>
    <property type="evidence" value="ECO:0007669"/>
    <property type="project" value="InterPro"/>
</dbReference>
<dbReference type="InterPro" id="IPR056176">
    <property type="entry name" value="TPR_COPA_B"/>
</dbReference>
<dbReference type="CDD" id="cd22948">
    <property type="entry name" value="Coatomer_WDAD_alpha"/>
    <property type="match status" value="1"/>
</dbReference>
<dbReference type="InterPro" id="IPR015943">
    <property type="entry name" value="WD40/YVTN_repeat-like_dom_sf"/>
</dbReference>
<evidence type="ECO:0000256" key="11">
    <source>
        <dbReference type="ARBA" id="ARBA00023329"/>
    </source>
</evidence>
<evidence type="ECO:0000256" key="12">
    <source>
        <dbReference type="PIRNR" id="PIRNR003354"/>
    </source>
</evidence>
<reference evidence="18" key="1">
    <citation type="submission" date="2023-03" db="EMBL/GenBank/DDBJ databases">
        <title>Massive genome expansion in bonnet fungi (Mycena s.s.) driven by repeated elements and novel gene families across ecological guilds.</title>
        <authorList>
            <consortium name="Lawrence Berkeley National Laboratory"/>
            <person name="Harder C.B."/>
            <person name="Miyauchi S."/>
            <person name="Viragh M."/>
            <person name="Kuo A."/>
            <person name="Thoen E."/>
            <person name="Andreopoulos B."/>
            <person name="Lu D."/>
            <person name="Skrede I."/>
            <person name="Drula E."/>
            <person name="Henrissat B."/>
            <person name="Morin E."/>
            <person name="Kohler A."/>
            <person name="Barry K."/>
            <person name="LaButti K."/>
            <person name="Morin E."/>
            <person name="Salamov A."/>
            <person name="Lipzen A."/>
            <person name="Mereny Z."/>
            <person name="Hegedus B."/>
            <person name="Baldrian P."/>
            <person name="Stursova M."/>
            <person name="Weitz H."/>
            <person name="Taylor A."/>
            <person name="Grigoriev I.V."/>
            <person name="Nagy L.G."/>
            <person name="Martin F."/>
            <person name="Kauserud H."/>
        </authorList>
    </citation>
    <scope>NUCLEOTIDE SEQUENCE</scope>
    <source>
        <strain evidence="18">9144</strain>
    </source>
</reference>
<evidence type="ECO:0000313" key="18">
    <source>
        <dbReference type="EMBL" id="KAJ7211363.1"/>
    </source>
</evidence>
<protein>
    <recommendedName>
        <fullName evidence="12">Coatomer subunit alpha</fullName>
    </recommendedName>
</protein>
<dbReference type="GO" id="GO:0000139">
    <property type="term" value="C:Golgi membrane"/>
    <property type="evidence" value="ECO:0007669"/>
    <property type="project" value="UniProtKB-SubCell"/>
</dbReference>
<evidence type="ECO:0000256" key="2">
    <source>
        <dbReference type="ARBA" id="ARBA00004347"/>
    </source>
</evidence>
<evidence type="ECO:0000259" key="15">
    <source>
        <dbReference type="Pfam" id="PF04053"/>
    </source>
</evidence>
<dbReference type="InterPro" id="IPR020472">
    <property type="entry name" value="WD40_PAC1"/>
</dbReference>
<keyword evidence="10 12" id="KW-0472">Membrane</keyword>
<dbReference type="InterPro" id="IPR001680">
    <property type="entry name" value="WD40_rpt"/>
</dbReference>
<feature type="repeat" description="WD" evidence="13">
    <location>
        <begin position="198"/>
        <end position="239"/>
    </location>
</feature>
<comment type="function">
    <text evidence="12">The coatomer is a cytosolic protein complex that binds to dilysine motifs and reversibly associates with Golgi non-clathrin-coated vesicles, which further mediate biosynthetic protein transport from the ER, via the Golgi up to the trans Golgi network.</text>
</comment>
<organism evidence="18 19">
    <name type="scientific">Mycena pura</name>
    <dbReference type="NCBI Taxonomy" id="153505"/>
    <lineage>
        <taxon>Eukaryota</taxon>
        <taxon>Fungi</taxon>
        <taxon>Dikarya</taxon>
        <taxon>Basidiomycota</taxon>
        <taxon>Agaricomycotina</taxon>
        <taxon>Agaricomycetes</taxon>
        <taxon>Agaricomycetidae</taxon>
        <taxon>Agaricales</taxon>
        <taxon>Marasmiineae</taxon>
        <taxon>Mycenaceae</taxon>
        <taxon>Mycena</taxon>
    </lineage>
</organism>
<dbReference type="PANTHER" id="PTHR19876:SF1">
    <property type="entry name" value="COATOMER SUBUNIT ALPHA"/>
    <property type="match status" value="1"/>
</dbReference>
<evidence type="ECO:0000313" key="19">
    <source>
        <dbReference type="Proteomes" id="UP001219525"/>
    </source>
</evidence>
<feature type="domain" description="COPA/B second beta-propeller" evidence="15">
    <location>
        <begin position="336"/>
        <end position="581"/>
    </location>
</feature>
<dbReference type="GO" id="GO:0006890">
    <property type="term" value="P:retrograde vesicle-mediated transport, Golgi to endoplasmic reticulum"/>
    <property type="evidence" value="ECO:0007669"/>
    <property type="project" value="TreeGrafter"/>
</dbReference>
<feature type="repeat" description="WD" evidence="13">
    <location>
        <begin position="242"/>
        <end position="283"/>
    </location>
</feature>
<dbReference type="PROSITE" id="PS00678">
    <property type="entry name" value="WD_REPEATS_1"/>
    <property type="match status" value="3"/>
</dbReference>
<keyword evidence="19" id="KW-1185">Reference proteome</keyword>
<dbReference type="PRINTS" id="PR00320">
    <property type="entry name" value="GPROTEINBRPT"/>
</dbReference>
<evidence type="ECO:0000256" key="4">
    <source>
        <dbReference type="ARBA" id="ARBA00022490"/>
    </source>
</evidence>
<dbReference type="InterPro" id="IPR036322">
    <property type="entry name" value="WD40_repeat_dom_sf"/>
</dbReference>
<evidence type="ECO:0000256" key="1">
    <source>
        <dbReference type="ARBA" id="ARBA00004255"/>
    </source>
</evidence>
<feature type="domain" description="COPA/B TPR" evidence="17">
    <location>
        <begin position="622"/>
        <end position="764"/>
    </location>
</feature>
<keyword evidence="4 12" id="KW-0963">Cytoplasm</keyword>
<evidence type="ECO:0000256" key="7">
    <source>
        <dbReference type="ARBA" id="ARBA00022892"/>
    </source>
</evidence>
<dbReference type="Pfam" id="PF04053">
    <property type="entry name" value="B-prop_COPA_B_2nd"/>
    <property type="match status" value="1"/>
</dbReference>
<evidence type="ECO:0000256" key="13">
    <source>
        <dbReference type="PROSITE-ProRule" id="PRU00221"/>
    </source>
</evidence>
<keyword evidence="6" id="KW-0677">Repeat</keyword>
<dbReference type="CDD" id="cd00200">
    <property type="entry name" value="WD40"/>
    <property type="match status" value="1"/>
</dbReference>
<dbReference type="SMART" id="SM00320">
    <property type="entry name" value="WD40"/>
    <property type="match status" value="7"/>
</dbReference>
<dbReference type="InterPro" id="IPR010714">
    <property type="entry name" value="Coatomer_asu_C"/>
</dbReference>
<feature type="repeat" description="WD" evidence="13">
    <location>
        <begin position="136"/>
        <end position="170"/>
    </location>
</feature>
<dbReference type="PROSITE" id="PS50082">
    <property type="entry name" value="WD_REPEATS_2"/>
    <property type="match status" value="6"/>
</dbReference>
<name>A0AAD6YCD7_9AGAR</name>
<feature type="repeat" description="WD" evidence="13">
    <location>
        <begin position="50"/>
        <end position="84"/>
    </location>
</feature>
<accession>A0AAD6YCD7</accession>
<dbReference type="PROSITE" id="PS50294">
    <property type="entry name" value="WD_REPEATS_REGION"/>
    <property type="match status" value="5"/>
</dbReference>
<dbReference type="GO" id="GO:0006891">
    <property type="term" value="P:intra-Golgi vesicle-mediated transport"/>
    <property type="evidence" value="ECO:0007669"/>
    <property type="project" value="TreeGrafter"/>
</dbReference>
<comment type="caution">
    <text evidence="18">The sequence shown here is derived from an EMBL/GenBank/DDBJ whole genome shotgun (WGS) entry which is preliminary data.</text>
</comment>
<keyword evidence="8 12" id="KW-0653">Protein transport</keyword>
<evidence type="ECO:0000259" key="17">
    <source>
        <dbReference type="Pfam" id="PF23953"/>
    </source>
</evidence>
<keyword evidence="11" id="KW-0968">Cytoplasmic vesicle</keyword>
<dbReference type="Pfam" id="PF06957">
    <property type="entry name" value="COPI_C"/>
    <property type="match status" value="1"/>
</dbReference>
<evidence type="ECO:0000259" key="16">
    <source>
        <dbReference type="Pfam" id="PF06957"/>
    </source>
</evidence>
<dbReference type="InterPro" id="IPR050844">
    <property type="entry name" value="Coatomer_complex_subunit"/>
</dbReference>
<dbReference type="GO" id="GO:0030126">
    <property type="term" value="C:COPI vesicle coat"/>
    <property type="evidence" value="ECO:0007669"/>
    <property type="project" value="UniProtKB-UniRule"/>
</dbReference>
<dbReference type="FunFam" id="2.130.10.10:FF:000010">
    <property type="entry name" value="Coatomer subunit alpha"/>
    <property type="match status" value="1"/>
</dbReference>
<gene>
    <name evidence="18" type="ORF">GGX14DRAFT_624503</name>
</gene>
<comment type="subcellular location">
    <subcellularLocation>
        <location evidence="12">Cytoplasm</location>
    </subcellularLocation>
    <subcellularLocation>
        <location evidence="1 12">Golgi apparatus membrane</location>
        <topology evidence="1 12">Peripheral membrane protein</topology>
        <orientation evidence="1">Cytoplasmic side</orientation>
    </subcellularLocation>
    <subcellularLocation>
        <location evidence="2">Cytoplasmic vesicle</location>
        <location evidence="2">COPI-coated vesicle membrane</location>
        <topology evidence="2">Peripheral membrane protein</topology>
        <orientation evidence="2">Cytoplasmic side</orientation>
    </subcellularLocation>
</comment>
<feature type="repeat" description="WD" evidence="13">
    <location>
        <begin position="8"/>
        <end position="49"/>
    </location>
</feature>
<evidence type="ECO:0000256" key="14">
    <source>
        <dbReference type="SAM" id="MobiDB-lite"/>
    </source>
</evidence>
<evidence type="ECO:0000256" key="6">
    <source>
        <dbReference type="ARBA" id="ARBA00022737"/>
    </source>
</evidence>
<dbReference type="InterPro" id="IPR047312">
    <property type="entry name" value="Coatomer_alpha_WD-assoc_reg"/>
</dbReference>
<dbReference type="InterPro" id="IPR019775">
    <property type="entry name" value="WD40_repeat_CS"/>
</dbReference>
<dbReference type="Pfam" id="PF23953">
    <property type="entry name" value="TPR_COPA_B"/>
    <property type="match status" value="1"/>
</dbReference>
<dbReference type="Proteomes" id="UP001219525">
    <property type="component" value="Unassembled WGS sequence"/>
</dbReference>
<dbReference type="Pfam" id="PF00400">
    <property type="entry name" value="WD40"/>
    <property type="match status" value="6"/>
</dbReference>
<dbReference type="PANTHER" id="PTHR19876">
    <property type="entry name" value="COATOMER"/>
    <property type="match status" value="1"/>
</dbReference>
<dbReference type="PIRSF" id="PIRSF003354">
    <property type="entry name" value="Coatomer_alpha_subunit"/>
    <property type="match status" value="1"/>
</dbReference>
<dbReference type="SUPFAM" id="SSF51004">
    <property type="entry name" value="C-terminal (heme d1) domain of cytochrome cd1-nitrite reductase"/>
    <property type="match status" value="1"/>
</dbReference>
<comment type="subunit">
    <text evidence="12">Oligomeric complex that consists of at least the alpha, beta, beta', gamma, delta, epsilon and zeta subunits.</text>
</comment>
<feature type="region of interest" description="Disordered" evidence="14">
    <location>
        <begin position="883"/>
        <end position="906"/>
    </location>
</feature>
<dbReference type="Gene3D" id="2.130.10.10">
    <property type="entry name" value="YVTN repeat-like/Quinoprotein amine dehydrogenase"/>
    <property type="match status" value="1"/>
</dbReference>
<keyword evidence="7 12" id="KW-0931">ER-Golgi transport</keyword>
<sequence>MSVMLTKFESKSNRVKGLAFHPTQPLLAAALHNGSIQLWNYRMGVLVDRFEEHEGPVRGVNFHLSRALLVTGGDDYKIKVWDIRPQNRRCLFTLHGHLDYVRTVQFHHEMPWIISTSDDQTIRIWNSTSRNCIAILTGHSHYVMSGFFHPKDDLVVSASMDQTVRVWDISGLRKGSPNNGGPGNFETFDTFSTVKYVLEGHDRGVNYAMFHPTLPLIISAADDRTIKIWRMSETKAWEVDSCRGHFNNVSTALFHPKHELIVSCGEDKTVRVWDLAKRTAIQTFRRENDRFWVLASHPNLNLFAAGHDSGLIVFKLERERPAFAVHQDTLYYIRDKYVRSYEFNTGADLGLLSVRKFGSAYVPPRTLSFNPAERAVLVTISSDNGLYELTTLPQQVQGEVKDSSVDGKKGAGQSAIFVARNRFAVLQKTTQIIEVRDLANSVVKAIKPPVQTNEIFYGGTASLILSSTSSVVLYDIQQQKTLAEINSPPVKYVVWSSDGSLVALMSKHTITIANRNFSQHSLIHETIRIKSGAWDDSGVFIYSTLNHVKYCLSQGDHGVICTLDNPVYLTRVKGKTVHCLDRSARPRTITFDPTEYRFKLALLKNNHEEMLYIIRTSTLLGQSIIAYLQQKGFPEIALHFVQDTNTRFELALECGNLDVAVETAKTIDRSECWDRLAQQALKQGNHKIVEKAYQQTKNFDKLSFLYLATGSTDKLSKMQKIADARGDPMSRFHNALYAGDIFGRISVMRDVGLYPLAYLTAKTNGLEELAVEILESAGLTEADVDDVPAFGLSTLKPPPIVNVTTDLNWPVVSIGQNFFDRALANGSLETGVEPSYVNGDATAGASSALDAWAKDEEIQDEVDPEEGGWELDADAGEYQGAEPVDEAGEDDVEEELPGSTPGVSETEHWVRNSPLAADHVAAGSFETAMQFLNRQLGIVNFVDLKPLFLSIYRSSHTYLTPVASLPPLQLHIRRNPAEGSLGRVLPVVVKSLGSMRIELSEGFRLVSQNKLAEAQAVFRAVLRALLLVPLSSDEEARQWRELVTTSREYLLGVCIELERRRVAEEQPDNVRRNLELAAYFTQCNMQPPQVQIALRSAVSVFSKANNQADAARFAKRLLELKPDAKIVAQARQRIAAGERNPRNAVEISYDEFTAFEICGASYTPIYKGSPAVRCPYTNQAYLPQFQGTLDPLVELTEIGAVASGLPAPW</sequence>
<proteinExistence type="predicted"/>
<dbReference type="GO" id="GO:0006886">
    <property type="term" value="P:intracellular protein transport"/>
    <property type="evidence" value="ECO:0007669"/>
    <property type="project" value="UniProtKB-UniRule"/>
</dbReference>
<dbReference type="SUPFAM" id="SSF50978">
    <property type="entry name" value="WD40 repeat-like"/>
    <property type="match status" value="1"/>
</dbReference>
<evidence type="ECO:0000256" key="9">
    <source>
        <dbReference type="ARBA" id="ARBA00023034"/>
    </source>
</evidence>
<dbReference type="GO" id="GO:0006888">
    <property type="term" value="P:endoplasmic reticulum to Golgi vesicle-mediated transport"/>
    <property type="evidence" value="ECO:0007669"/>
    <property type="project" value="InterPro"/>
</dbReference>
<dbReference type="InterPro" id="IPR011048">
    <property type="entry name" value="Haem_d1_sf"/>
</dbReference>
<keyword evidence="5 13" id="KW-0853">WD repeat</keyword>